<dbReference type="PANTHER" id="PTHR11358:SF35">
    <property type="entry name" value="FORMIMIDOYLGLUTAMASE"/>
    <property type="match status" value="1"/>
</dbReference>
<dbReference type="PROSITE" id="PS51409">
    <property type="entry name" value="ARGINASE_2"/>
    <property type="match status" value="1"/>
</dbReference>
<evidence type="ECO:0000313" key="9">
    <source>
        <dbReference type="EMBL" id="STX09921.1"/>
    </source>
</evidence>
<accession>A0A2U3AAY8</accession>
<comment type="pathway">
    <text evidence="5">Amino-acid degradation; L-histidine degradation into L-glutamate; L-glutamate from N-formimidoyl-L-glutamate (hydrolase route): step 1/1.</text>
</comment>
<evidence type="ECO:0000313" key="11">
    <source>
        <dbReference type="Proteomes" id="UP000254330"/>
    </source>
</evidence>
<evidence type="ECO:0000256" key="4">
    <source>
        <dbReference type="ARBA" id="ARBA00023211"/>
    </source>
</evidence>
<dbReference type="NCBIfam" id="TIGR01227">
    <property type="entry name" value="hutG"/>
    <property type="match status" value="1"/>
</dbReference>
<feature type="binding site" evidence="5 7">
    <location>
        <position position="153"/>
    </location>
    <ligand>
        <name>Mn(2+)</name>
        <dbReference type="ChEBI" id="CHEBI:29035"/>
        <label>1</label>
    </ligand>
</feature>
<dbReference type="EC" id="3.5.3.8" evidence="5 6"/>
<evidence type="ECO:0000313" key="12">
    <source>
        <dbReference type="Proteomes" id="UP000294641"/>
    </source>
</evidence>
<keyword evidence="2 5" id="KW-0378">Hydrolase</keyword>
<comment type="function">
    <text evidence="5">Catalyzes the conversion of N-formimidoyl-L-glutamate to L-glutamate and formamide.</text>
</comment>
<dbReference type="PANTHER" id="PTHR11358">
    <property type="entry name" value="ARGINASE/AGMATINASE"/>
    <property type="match status" value="1"/>
</dbReference>
<feature type="binding site" evidence="7">
    <location>
        <position position="155"/>
    </location>
    <ligand>
        <name>Mn(2+)</name>
        <dbReference type="ChEBI" id="CHEBI:29035"/>
        <label>1</label>
    </ligand>
</feature>
<reference evidence="10 12" key="2">
    <citation type="submission" date="2019-03" db="EMBL/GenBank/DDBJ databases">
        <title>Genomic Encyclopedia of Type Strains, Phase IV (KMG-IV): sequencing the most valuable type-strain genomes for metagenomic binning, comparative biology and taxonomic classification.</title>
        <authorList>
            <person name="Goeker M."/>
        </authorList>
    </citation>
    <scope>NUCLEOTIDE SEQUENCE [LARGE SCALE GENOMIC DNA]</scope>
    <source>
        <strain evidence="10 12">DSM 20580</strain>
    </source>
</reference>
<dbReference type="PIRSF" id="PIRSF036979">
    <property type="entry name" value="Arginase"/>
    <property type="match status" value="1"/>
</dbReference>
<dbReference type="GO" id="GO:0019556">
    <property type="term" value="P:L-histidine catabolic process to glutamate and formamide"/>
    <property type="evidence" value="ECO:0007669"/>
    <property type="project" value="UniProtKB-UniRule"/>
</dbReference>
<dbReference type="Gene3D" id="3.40.800.10">
    <property type="entry name" value="Ureohydrolase domain"/>
    <property type="match status" value="1"/>
</dbReference>
<dbReference type="GO" id="GO:0030145">
    <property type="term" value="F:manganese ion binding"/>
    <property type="evidence" value="ECO:0007669"/>
    <property type="project" value="UniProtKB-UniRule"/>
</dbReference>
<feature type="binding site" evidence="5 7">
    <location>
        <position position="238"/>
    </location>
    <ligand>
        <name>Mn(2+)</name>
        <dbReference type="ChEBI" id="CHEBI:29035"/>
        <label>1</label>
    </ligand>
</feature>
<evidence type="ECO:0000256" key="1">
    <source>
        <dbReference type="ARBA" id="ARBA00022723"/>
    </source>
</evidence>
<feature type="binding site" evidence="5">
    <location>
        <position position="153"/>
    </location>
    <ligand>
        <name>Mn(2+)</name>
        <dbReference type="ChEBI" id="CHEBI:29035"/>
        <label>2</label>
    </ligand>
</feature>
<evidence type="ECO:0000313" key="10">
    <source>
        <dbReference type="EMBL" id="TDR35750.1"/>
    </source>
</evidence>
<dbReference type="InterPro" id="IPR005923">
    <property type="entry name" value="HutG"/>
</dbReference>
<proteinExistence type="inferred from homology"/>
<dbReference type="GO" id="GO:0050415">
    <property type="term" value="F:formimidoylglutamase activity"/>
    <property type="evidence" value="ECO:0007669"/>
    <property type="project" value="UniProtKB-UniRule"/>
</dbReference>
<dbReference type="AlphaFoldDB" id="A0A2U3AAY8"/>
<name>A0A2U3AAY8_9BACL</name>
<dbReference type="Proteomes" id="UP000294641">
    <property type="component" value="Unassembled WGS sequence"/>
</dbReference>
<dbReference type="RefSeq" id="WP_109350288.1">
    <property type="nucleotide sequence ID" value="NZ_BJUE01000025.1"/>
</dbReference>
<dbReference type="CDD" id="cd09988">
    <property type="entry name" value="Formimidoylglutamase"/>
    <property type="match status" value="1"/>
</dbReference>
<feature type="binding site" evidence="5 7">
    <location>
        <position position="157"/>
    </location>
    <ligand>
        <name>Mn(2+)</name>
        <dbReference type="ChEBI" id="CHEBI:29035"/>
        <label>1</label>
    </ligand>
</feature>
<dbReference type="EMBL" id="SNZG01000029">
    <property type="protein sequence ID" value="TDR35750.1"/>
    <property type="molecule type" value="Genomic_DNA"/>
</dbReference>
<feature type="binding site" evidence="5">
    <location>
        <position position="240"/>
    </location>
    <ligand>
        <name>Mn(2+)</name>
        <dbReference type="ChEBI" id="CHEBI:29035"/>
        <label>2</label>
    </ligand>
</feature>
<dbReference type="GO" id="GO:0019557">
    <property type="term" value="P:L-histidine catabolic process to glutamate and formate"/>
    <property type="evidence" value="ECO:0007669"/>
    <property type="project" value="UniProtKB-UniPathway"/>
</dbReference>
<reference evidence="9 11" key="1">
    <citation type="submission" date="2018-06" db="EMBL/GenBank/DDBJ databases">
        <authorList>
            <consortium name="Pathogen Informatics"/>
            <person name="Doyle S."/>
        </authorList>
    </citation>
    <scope>NUCLEOTIDE SEQUENCE [LARGE SCALE GENOMIC DNA]</scope>
    <source>
        <strain evidence="9 11">NCTC10597</strain>
    </source>
</reference>
<protein>
    <recommendedName>
        <fullName evidence="5 6">Formimidoylglutamase</fullName>
        <ecNumber evidence="5 6">3.5.3.8</ecNumber>
    </recommendedName>
    <alternativeName>
        <fullName evidence="5">Formiminoglutamase</fullName>
    </alternativeName>
    <alternativeName>
        <fullName evidence="5">Formiminoglutamate hydrolase</fullName>
    </alternativeName>
</protein>
<gene>
    <name evidence="9" type="primary">hutG_2</name>
    <name evidence="5" type="synonym">hutG</name>
    <name evidence="10" type="ORF">DFR61_12922</name>
    <name evidence="9" type="ORF">NCTC10597_01628</name>
</gene>
<dbReference type="Proteomes" id="UP000254330">
    <property type="component" value="Unassembled WGS sequence"/>
</dbReference>
<keyword evidence="4 5" id="KW-0464">Manganese</keyword>
<feature type="binding site" evidence="5">
    <location>
        <position position="238"/>
    </location>
    <ligand>
        <name>Mn(2+)</name>
        <dbReference type="ChEBI" id="CHEBI:29035"/>
        <label>2</label>
    </ligand>
</feature>
<dbReference type="GO" id="GO:0008783">
    <property type="term" value="F:agmatinase activity"/>
    <property type="evidence" value="ECO:0007669"/>
    <property type="project" value="TreeGrafter"/>
</dbReference>
<comment type="catalytic activity">
    <reaction evidence="5">
        <text>N-formimidoyl-L-glutamate + H2O = formamide + L-glutamate</text>
        <dbReference type="Rhea" id="RHEA:22492"/>
        <dbReference type="ChEBI" id="CHEBI:15377"/>
        <dbReference type="ChEBI" id="CHEBI:16397"/>
        <dbReference type="ChEBI" id="CHEBI:29985"/>
        <dbReference type="ChEBI" id="CHEBI:58928"/>
        <dbReference type="EC" id="3.5.3.8"/>
    </reaction>
</comment>
<keyword evidence="3 5" id="KW-0369">Histidine metabolism</keyword>
<feature type="binding site" evidence="5 7">
    <location>
        <position position="127"/>
    </location>
    <ligand>
        <name>Mn(2+)</name>
        <dbReference type="ChEBI" id="CHEBI:29035"/>
        <label>1</label>
    </ligand>
</feature>
<feature type="binding site" evidence="7">
    <location>
        <position position="240"/>
    </location>
    <ligand>
        <name>Mn(2+)</name>
        <dbReference type="ChEBI" id="CHEBI:29035"/>
        <label>1</label>
    </ligand>
</feature>
<dbReference type="HAMAP" id="MF_00737">
    <property type="entry name" value="Formimidoylglutam"/>
    <property type="match status" value="1"/>
</dbReference>
<dbReference type="UniPathway" id="UPA00379">
    <property type="reaction ID" value="UER00552"/>
</dbReference>
<dbReference type="InterPro" id="IPR023696">
    <property type="entry name" value="Ureohydrolase_dom_sf"/>
</dbReference>
<dbReference type="InterPro" id="IPR006035">
    <property type="entry name" value="Ureohydrolase"/>
</dbReference>
<feature type="binding site" evidence="5">
    <location>
        <position position="155"/>
    </location>
    <ligand>
        <name>Mn(2+)</name>
        <dbReference type="ChEBI" id="CHEBI:29035"/>
        <label>2</label>
    </ligand>
</feature>
<comment type="caution">
    <text evidence="9">The sequence shown here is derived from an EMBL/GenBank/DDBJ whole genome shotgun (WGS) entry which is preliminary data.</text>
</comment>
<dbReference type="OrthoDB" id="9788689at2"/>
<dbReference type="GO" id="GO:0033389">
    <property type="term" value="P:putrescine biosynthetic process from arginine, via agmatine"/>
    <property type="evidence" value="ECO:0007669"/>
    <property type="project" value="TreeGrafter"/>
</dbReference>
<evidence type="ECO:0000256" key="3">
    <source>
        <dbReference type="ARBA" id="ARBA00022808"/>
    </source>
</evidence>
<evidence type="ECO:0000256" key="8">
    <source>
        <dbReference type="PROSITE-ProRule" id="PRU00742"/>
    </source>
</evidence>
<keyword evidence="12" id="KW-1185">Reference proteome</keyword>
<keyword evidence="1 5" id="KW-0479">Metal-binding</keyword>
<evidence type="ECO:0000256" key="6">
    <source>
        <dbReference type="NCBIfam" id="TIGR01227"/>
    </source>
</evidence>
<evidence type="ECO:0000256" key="2">
    <source>
        <dbReference type="ARBA" id="ARBA00022801"/>
    </source>
</evidence>
<comment type="similarity">
    <text evidence="5 8">Belongs to the arginase family.</text>
</comment>
<evidence type="ECO:0000256" key="7">
    <source>
        <dbReference type="PIRSR" id="PIRSR036979-1"/>
    </source>
</evidence>
<evidence type="ECO:0000256" key="5">
    <source>
        <dbReference type="HAMAP-Rule" id="MF_00737"/>
    </source>
</evidence>
<organism evidence="9 11">
    <name type="scientific">Kurthia zopfii</name>
    <dbReference type="NCBI Taxonomy" id="1650"/>
    <lineage>
        <taxon>Bacteria</taxon>
        <taxon>Bacillati</taxon>
        <taxon>Bacillota</taxon>
        <taxon>Bacilli</taxon>
        <taxon>Bacillales</taxon>
        <taxon>Caryophanaceae</taxon>
        <taxon>Kurthia</taxon>
    </lineage>
</organism>
<dbReference type="SUPFAM" id="SSF52768">
    <property type="entry name" value="Arginase/deacetylase"/>
    <property type="match status" value="1"/>
</dbReference>
<dbReference type="Pfam" id="PF00491">
    <property type="entry name" value="Arginase"/>
    <property type="match status" value="1"/>
</dbReference>
<dbReference type="EMBL" id="UGNP01000001">
    <property type="protein sequence ID" value="STX09921.1"/>
    <property type="molecule type" value="Genomic_DNA"/>
</dbReference>
<comment type="cofactor">
    <cofactor evidence="5 7">
        <name>Mn(2+)</name>
        <dbReference type="ChEBI" id="CHEBI:29035"/>
    </cofactor>
    <text evidence="5 7">Binds 2 manganese ions per subunit.</text>
</comment>
<sequence>MKESVWTGRVDEPITQDNLRYHQIIKFQQTMAESLNDEQTVALIGFECDEGVRLNNGKVGSSTAPDLIRQSLGNIPWRANNPEAKLLDFGNITRKNESLLEIQELLGEKVSKLSNTYKNVVILGGGHEALFGHYLGVRNAIGSDKIIGLINIDTHFDLHEYSHQANSGTMFKQILDEDEQALYLACGVGRYSNTSELFKRADAYGVQYICEDGLSRAELQMTIDDFAQKCDTLIVTLCMDVLNVAYAPGVNTASPYGLEPKQVREILQLTMRQPAAKTFSICEVNPKLDSNHRTEKLAAQLTNEVIMTLLNG</sequence>